<keyword evidence="12 17" id="KW-0411">Iron-sulfur</keyword>
<gene>
    <name evidence="17" type="primary">queH</name>
    <name evidence="18" type="ORF">KJB30_08330</name>
</gene>
<reference evidence="18 19" key="1">
    <citation type="submission" date="2021-05" db="EMBL/GenBank/DDBJ databases">
        <title>The draft genome of Geobacter chapellei DSM 13688.</title>
        <authorList>
            <person name="Xu Z."/>
            <person name="Masuda Y."/>
            <person name="Itoh H."/>
            <person name="Senoo K."/>
        </authorList>
    </citation>
    <scope>NUCLEOTIDE SEQUENCE [LARGE SCALE GENOMIC DNA]</scope>
    <source>
        <strain evidence="18 19">DSM 13688</strain>
    </source>
</reference>
<dbReference type="InterPro" id="IPR014729">
    <property type="entry name" value="Rossmann-like_a/b/a_fold"/>
</dbReference>
<feature type="disulfide bond" description="Redox-active" evidence="17">
    <location>
        <begin position="163"/>
        <end position="165"/>
    </location>
</feature>
<comment type="caution">
    <text evidence="18">The sequence shown here is derived from an EMBL/GenBank/DDBJ whole genome shotgun (WGS) entry which is preliminary data.</text>
</comment>
<evidence type="ECO:0000256" key="11">
    <source>
        <dbReference type="ARBA" id="ARBA00023004"/>
    </source>
</evidence>
<keyword evidence="7 17" id="KW-0819">tRNA processing</keyword>
<feature type="binding site" evidence="17">
    <location>
        <position position="9"/>
    </location>
    <ligand>
        <name>[4Fe-4S] cluster</name>
        <dbReference type="ChEBI" id="CHEBI:49883"/>
    </ligand>
</feature>
<accession>A0ABS5U7Z6</accession>
<keyword evidence="19" id="KW-1185">Reference proteome</keyword>
<name>A0ABS5U7Z6_9BACT</name>
<dbReference type="RefSeq" id="WP_214297933.1">
    <property type="nucleotide sequence ID" value="NZ_JAHDYS010000006.1"/>
</dbReference>
<evidence type="ECO:0000256" key="1">
    <source>
        <dbReference type="ARBA" id="ARBA00002268"/>
    </source>
</evidence>
<dbReference type="SUPFAM" id="SSF52402">
    <property type="entry name" value="Adenine nucleotide alpha hydrolases-like"/>
    <property type="match status" value="1"/>
</dbReference>
<evidence type="ECO:0000256" key="3">
    <source>
        <dbReference type="ARBA" id="ARBA00008207"/>
    </source>
</evidence>
<evidence type="ECO:0000256" key="8">
    <source>
        <dbReference type="ARBA" id="ARBA00022723"/>
    </source>
</evidence>
<evidence type="ECO:0000256" key="12">
    <source>
        <dbReference type="ARBA" id="ARBA00023014"/>
    </source>
</evidence>
<keyword evidence="8 17" id="KW-0479">Metal-binding</keyword>
<keyword evidence="13 17" id="KW-1015">Disulfide bond</keyword>
<feature type="binding site" evidence="17">
    <location>
        <position position="8"/>
    </location>
    <ligand>
        <name>[4Fe-4S] cluster</name>
        <dbReference type="ChEBI" id="CHEBI:49883"/>
    </ligand>
</feature>
<keyword evidence="6 17" id="KW-0004">4Fe-4S</keyword>
<organism evidence="18 19">
    <name type="scientific">Pelotalea chapellei</name>
    <dbReference type="NCBI Taxonomy" id="44671"/>
    <lineage>
        <taxon>Bacteria</taxon>
        <taxon>Pseudomonadati</taxon>
        <taxon>Thermodesulfobacteriota</taxon>
        <taxon>Desulfuromonadia</taxon>
        <taxon>Geobacterales</taxon>
        <taxon>Geobacteraceae</taxon>
        <taxon>Pelotalea</taxon>
    </lineage>
</organism>
<keyword evidence="11 17" id="KW-0408">Iron</keyword>
<evidence type="ECO:0000256" key="15">
    <source>
        <dbReference type="ARBA" id="ARBA00031446"/>
    </source>
</evidence>
<dbReference type="EMBL" id="JAHDYS010000006">
    <property type="protein sequence ID" value="MBT1071787.1"/>
    <property type="molecule type" value="Genomic_DNA"/>
</dbReference>
<comment type="catalytic activity">
    <reaction evidence="16 17">
        <text>epoxyqueuosine(34) in tRNA + AH2 = queuosine(34) in tRNA + A + H2O</text>
        <dbReference type="Rhea" id="RHEA:32159"/>
        <dbReference type="Rhea" id="RHEA-COMP:18571"/>
        <dbReference type="Rhea" id="RHEA-COMP:18582"/>
        <dbReference type="ChEBI" id="CHEBI:13193"/>
        <dbReference type="ChEBI" id="CHEBI:15377"/>
        <dbReference type="ChEBI" id="CHEBI:17499"/>
        <dbReference type="ChEBI" id="CHEBI:194431"/>
        <dbReference type="ChEBI" id="CHEBI:194443"/>
        <dbReference type="EC" id="1.17.99.6"/>
    </reaction>
</comment>
<evidence type="ECO:0000256" key="13">
    <source>
        <dbReference type="ARBA" id="ARBA00023157"/>
    </source>
</evidence>
<sequence>MKILMHTCCGPCSIYPLHVLRTSGHDVTGFFYNHNIHPAQEYLRRLEAVKQMAEHEKLHMIIKDDYDLEAFLTSVAAKPSERCSYCYSSRLRMAAAAAVEHGFEAFTSSLLYSRYQRHDEIRRLGEQIAQEYGIVFFYQDFRPGWQEGIRLSKEIQLYRQQYCGCVYSEKERYYSTPKAPKL</sequence>
<dbReference type="EC" id="1.17.99.6" evidence="4 17"/>
<dbReference type="PANTHER" id="PTHR36701">
    <property type="entry name" value="EPOXYQUEUOSINE REDUCTASE QUEH"/>
    <property type="match status" value="1"/>
</dbReference>
<keyword evidence="10 17" id="KW-0560">Oxidoreductase</keyword>
<evidence type="ECO:0000313" key="19">
    <source>
        <dbReference type="Proteomes" id="UP000784128"/>
    </source>
</evidence>
<evidence type="ECO:0000256" key="16">
    <source>
        <dbReference type="ARBA" id="ARBA00047415"/>
    </source>
</evidence>
<evidence type="ECO:0000313" key="18">
    <source>
        <dbReference type="EMBL" id="MBT1071787.1"/>
    </source>
</evidence>
<evidence type="ECO:0000256" key="14">
    <source>
        <dbReference type="ARBA" id="ARBA00023284"/>
    </source>
</evidence>
<evidence type="ECO:0000256" key="7">
    <source>
        <dbReference type="ARBA" id="ARBA00022694"/>
    </source>
</evidence>
<evidence type="ECO:0000256" key="10">
    <source>
        <dbReference type="ARBA" id="ARBA00023002"/>
    </source>
</evidence>
<dbReference type="Gene3D" id="3.40.50.620">
    <property type="entry name" value="HUPs"/>
    <property type="match status" value="1"/>
</dbReference>
<feature type="binding site" evidence="17">
    <location>
        <position position="83"/>
    </location>
    <ligand>
        <name>[4Fe-4S] cluster</name>
        <dbReference type="ChEBI" id="CHEBI:49883"/>
    </ligand>
</feature>
<comment type="function">
    <text evidence="1 17">Catalyzes the conversion of epoxyqueuosine (oQ) to queuosine (Q), which is a hypermodified base found in the wobble positions of tRNA(Asp), tRNA(Asn), tRNA(His) and tRNA(Tyr).</text>
</comment>
<feature type="binding site" evidence="17">
    <location>
        <position position="86"/>
    </location>
    <ligand>
        <name>[4Fe-4S] cluster</name>
        <dbReference type="ChEBI" id="CHEBI:49883"/>
    </ligand>
</feature>
<evidence type="ECO:0000256" key="9">
    <source>
        <dbReference type="ARBA" id="ARBA00022785"/>
    </source>
</evidence>
<evidence type="ECO:0000256" key="6">
    <source>
        <dbReference type="ARBA" id="ARBA00022485"/>
    </source>
</evidence>
<comment type="pathway">
    <text evidence="2 17">tRNA modification; tRNA-queuosine biosynthesis.</text>
</comment>
<proteinExistence type="inferred from homology"/>
<dbReference type="PANTHER" id="PTHR36701:SF1">
    <property type="entry name" value="EPOXYQUEUOSINE REDUCTASE QUEH"/>
    <property type="match status" value="1"/>
</dbReference>
<comment type="similarity">
    <text evidence="3 17">Belongs to the QueH family.</text>
</comment>
<evidence type="ECO:0000256" key="4">
    <source>
        <dbReference type="ARBA" id="ARBA00012622"/>
    </source>
</evidence>
<dbReference type="InterPro" id="IPR003828">
    <property type="entry name" value="QueH"/>
</dbReference>
<protein>
    <recommendedName>
        <fullName evidence="5 17">Epoxyqueuosine reductase QueH</fullName>
        <ecNumber evidence="4 17">1.17.99.6</ecNumber>
    </recommendedName>
    <alternativeName>
        <fullName evidence="15 17">Queuosine biosynthesis protein QueH</fullName>
    </alternativeName>
</protein>
<evidence type="ECO:0000256" key="17">
    <source>
        <dbReference type="HAMAP-Rule" id="MF_02089"/>
    </source>
</evidence>
<keyword evidence="9 17" id="KW-0671">Queuosine biosynthesis</keyword>
<keyword evidence="14 17" id="KW-0676">Redox-active center</keyword>
<evidence type="ECO:0000256" key="5">
    <source>
        <dbReference type="ARBA" id="ARBA00016895"/>
    </source>
</evidence>
<evidence type="ECO:0000256" key="2">
    <source>
        <dbReference type="ARBA" id="ARBA00004691"/>
    </source>
</evidence>
<dbReference type="HAMAP" id="MF_02089">
    <property type="entry name" value="QueH"/>
    <property type="match status" value="1"/>
</dbReference>
<dbReference type="Proteomes" id="UP000784128">
    <property type="component" value="Unassembled WGS sequence"/>
</dbReference>
<dbReference type="Pfam" id="PF02677">
    <property type="entry name" value="QueH"/>
    <property type="match status" value="1"/>
</dbReference>